<dbReference type="InterPro" id="IPR006390">
    <property type="entry name" value="DHP_synth_dom"/>
</dbReference>
<dbReference type="InterPro" id="IPR000489">
    <property type="entry name" value="Pterin-binding_dom"/>
</dbReference>
<dbReference type="PROSITE" id="PS50972">
    <property type="entry name" value="PTERIN_BINDING"/>
    <property type="match status" value="1"/>
</dbReference>
<evidence type="ECO:0000256" key="1">
    <source>
        <dbReference type="ARBA" id="ARBA00000012"/>
    </source>
</evidence>
<evidence type="ECO:0000313" key="14">
    <source>
        <dbReference type="EMBL" id="SSA32795.1"/>
    </source>
</evidence>
<dbReference type="Pfam" id="PF00809">
    <property type="entry name" value="Pterin_bind"/>
    <property type="match status" value="1"/>
</dbReference>
<comment type="pathway">
    <text evidence="3 12">Cofactor biosynthesis; tetrahydrofolate biosynthesis; 7,8-dihydrofolate from 2-amino-4-hydroxy-6-hydroxymethyl-7,8-dihydropteridine diphosphate and 4-aminobenzoate: step 1/2.</text>
</comment>
<dbReference type="PROSITE" id="PS00792">
    <property type="entry name" value="DHPS_1"/>
    <property type="match status" value="1"/>
</dbReference>
<evidence type="ECO:0000259" key="13">
    <source>
        <dbReference type="PROSITE" id="PS50972"/>
    </source>
</evidence>
<dbReference type="GO" id="GO:0046656">
    <property type="term" value="P:folic acid biosynthetic process"/>
    <property type="evidence" value="ECO:0007669"/>
    <property type="project" value="UniProtKB-KW"/>
</dbReference>
<comment type="similarity">
    <text evidence="4 12">Belongs to the DHPS family.</text>
</comment>
<keyword evidence="8 12" id="KW-0479">Metal-binding</keyword>
<proteinExistence type="inferred from homology"/>
<evidence type="ECO:0000256" key="11">
    <source>
        <dbReference type="ARBA" id="ARBA00030193"/>
    </source>
</evidence>
<dbReference type="InterPro" id="IPR011005">
    <property type="entry name" value="Dihydropteroate_synth-like_sf"/>
</dbReference>
<dbReference type="GO" id="GO:0004156">
    <property type="term" value="F:dihydropteroate synthase activity"/>
    <property type="evidence" value="ECO:0007669"/>
    <property type="project" value="UniProtKB-EC"/>
</dbReference>
<evidence type="ECO:0000256" key="9">
    <source>
        <dbReference type="ARBA" id="ARBA00022842"/>
    </source>
</evidence>
<evidence type="ECO:0000256" key="7">
    <source>
        <dbReference type="ARBA" id="ARBA00022679"/>
    </source>
</evidence>
<keyword evidence="10 12" id="KW-0289">Folate biosynthesis</keyword>
<dbReference type="UniPathway" id="UPA00077">
    <property type="reaction ID" value="UER00156"/>
</dbReference>
<dbReference type="NCBIfam" id="TIGR01496">
    <property type="entry name" value="DHPS"/>
    <property type="match status" value="1"/>
</dbReference>
<organism evidence="14 15">
    <name type="scientific">Branchiibius hedensis</name>
    <dbReference type="NCBI Taxonomy" id="672460"/>
    <lineage>
        <taxon>Bacteria</taxon>
        <taxon>Bacillati</taxon>
        <taxon>Actinomycetota</taxon>
        <taxon>Actinomycetes</taxon>
        <taxon>Micrococcales</taxon>
        <taxon>Dermacoccaceae</taxon>
        <taxon>Branchiibius</taxon>
    </lineage>
</organism>
<reference evidence="15" key="1">
    <citation type="submission" date="2016-10" db="EMBL/GenBank/DDBJ databases">
        <authorList>
            <person name="Varghese N."/>
            <person name="Submissions S."/>
        </authorList>
    </citation>
    <scope>NUCLEOTIDE SEQUENCE [LARGE SCALE GENOMIC DNA]</scope>
    <source>
        <strain evidence="15">DSM 22951</strain>
    </source>
</reference>
<accession>A0A2Y8ZLE4</accession>
<dbReference type="EC" id="2.5.1.15" evidence="5 12"/>
<evidence type="ECO:0000256" key="5">
    <source>
        <dbReference type="ARBA" id="ARBA00012458"/>
    </source>
</evidence>
<sequence length="278" mass="29323">MTTALPARPADRPLVMGVVNVTPDSFSDGGRYLAADDAIERGHQLIADGADLLDIGGESTRPGAGRPSDDEELRRVVPVVSALADAGVPISIDTMRARVAHAALDAGASIVNDVSGGLADPELVRVVADAEVPMIAMHWRGHSADMQQRAHYTDVVADVLRELGQRRDALLEAGVLPDRLVLDPGLGFAKTGPQNWLLLRCIARFHELGQPVLVGASRKRFLERVGARGDEPVAAQDRDLATAAVSVLLAQAGVWGVRVHDARSTLAAVEVVAEVASS</sequence>
<dbReference type="RefSeq" id="WP_425451524.1">
    <property type="nucleotide sequence ID" value="NZ_QGDN01000001.1"/>
</dbReference>
<dbReference type="PROSITE" id="PS00793">
    <property type="entry name" value="DHPS_2"/>
    <property type="match status" value="1"/>
</dbReference>
<keyword evidence="9 12" id="KW-0460">Magnesium</keyword>
<keyword evidence="15" id="KW-1185">Reference proteome</keyword>
<dbReference type="SUPFAM" id="SSF51717">
    <property type="entry name" value="Dihydropteroate synthetase-like"/>
    <property type="match status" value="1"/>
</dbReference>
<comment type="cofactor">
    <cofactor evidence="2 12">
        <name>Mg(2+)</name>
        <dbReference type="ChEBI" id="CHEBI:18420"/>
    </cofactor>
</comment>
<dbReference type="CDD" id="cd00739">
    <property type="entry name" value="DHPS"/>
    <property type="match status" value="1"/>
</dbReference>
<evidence type="ECO:0000256" key="4">
    <source>
        <dbReference type="ARBA" id="ARBA00009503"/>
    </source>
</evidence>
<evidence type="ECO:0000256" key="12">
    <source>
        <dbReference type="RuleBase" id="RU361205"/>
    </source>
</evidence>
<dbReference type="PANTHER" id="PTHR20941:SF1">
    <property type="entry name" value="FOLIC ACID SYNTHESIS PROTEIN FOL1"/>
    <property type="match status" value="1"/>
</dbReference>
<feature type="domain" description="Pterin-binding" evidence="13">
    <location>
        <begin position="13"/>
        <end position="270"/>
    </location>
</feature>
<evidence type="ECO:0000256" key="8">
    <source>
        <dbReference type="ARBA" id="ARBA00022723"/>
    </source>
</evidence>
<evidence type="ECO:0000313" key="15">
    <source>
        <dbReference type="Proteomes" id="UP000250028"/>
    </source>
</evidence>
<dbReference type="PANTHER" id="PTHR20941">
    <property type="entry name" value="FOLATE SYNTHESIS PROTEINS"/>
    <property type="match status" value="1"/>
</dbReference>
<dbReference type="Gene3D" id="3.20.20.20">
    <property type="entry name" value="Dihydropteroate synthase-like"/>
    <property type="match status" value="1"/>
</dbReference>
<dbReference type="GO" id="GO:0005829">
    <property type="term" value="C:cytosol"/>
    <property type="evidence" value="ECO:0007669"/>
    <property type="project" value="TreeGrafter"/>
</dbReference>
<protein>
    <recommendedName>
        <fullName evidence="6 12">Dihydropteroate synthase</fullName>
        <shortName evidence="12">DHPS</shortName>
        <ecNumber evidence="5 12">2.5.1.15</ecNumber>
    </recommendedName>
    <alternativeName>
        <fullName evidence="11 12">Dihydropteroate pyrophosphorylase</fullName>
    </alternativeName>
</protein>
<name>A0A2Y8ZLE4_9MICO</name>
<dbReference type="AlphaFoldDB" id="A0A2Y8ZLE4"/>
<dbReference type="Proteomes" id="UP000250028">
    <property type="component" value="Unassembled WGS sequence"/>
</dbReference>
<evidence type="ECO:0000256" key="2">
    <source>
        <dbReference type="ARBA" id="ARBA00001946"/>
    </source>
</evidence>
<dbReference type="GO" id="GO:0046872">
    <property type="term" value="F:metal ion binding"/>
    <property type="evidence" value="ECO:0007669"/>
    <property type="project" value="UniProtKB-KW"/>
</dbReference>
<keyword evidence="7 12" id="KW-0808">Transferase</keyword>
<evidence type="ECO:0000256" key="6">
    <source>
        <dbReference type="ARBA" id="ARBA00016919"/>
    </source>
</evidence>
<dbReference type="InterPro" id="IPR045031">
    <property type="entry name" value="DHP_synth-like"/>
</dbReference>
<evidence type="ECO:0000256" key="10">
    <source>
        <dbReference type="ARBA" id="ARBA00022909"/>
    </source>
</evidence>
<comment type="catalytic activity">
    <reaction evidence="1">
        <text>(7,8-dihydropterin-6-yl)methyl diphosphate + 4-aminobenzoate = 7,8-dihydropteroate + diphosphate</text>
        <dbReference type="Rhea" id="RHEA:19949"/>
        <dbReference type="ChEBI" id="CHEBI:17836"/>
        <dbReference type="ChEBI" id="CHEBI:17839"/>
        <dbReference type="ChEBI" id="CHEBI:33019"/>
        <dbReference type="ChEBI" id="CHEBI:72950"/>
        <dbReference type="EC" id="2.5.1.15"/>
    </reaction>
</comment>
<evidence type="ECO:0000256" key="3">
    <source>
        <dbReference type="ARBA" id="ARBA00004763"/>
    </source>
</evidence>
<dbReference type="FunFam" id="3.20.20.20:FF:000006">
    <property type="entry name" value="Dihydropteroate synthase"/>
    <property type="match status" value="1"/>
</dbReference>
<dbReference type="GO" id="GO:0046654">
    <property type="term" value="P:tetrahydrofolate biosynthetic process"/>
    <property type="evidence" value="ECO:0007669"/>
    <property type="project" value="UniProtKB-UniPathway"/>
</dbReference>
<gene>
    <name evidence="14" type="ORF">SAMN04489750_0059</name>
</gene>
<dbReference type="EMBL" id="UESZ01000001">
    <property type="protein sequence ID" value="SSA32795.1"/>
    <property type="molecule type" value="Genomic_DNA"/>
</dbReference>
<comment type="function">
    <text evidence="12">Catalyzes the condensation of para-aminobenzoate (pABA) with 6-hydroxymethyl-7,8-dihydropterin diphosphate (DHPt-PP) to form 7,8-dihydropteroate (H2Pte), the immediate precursor of folate derivatives.</text>
</comment>